<feature type="compositionally biased region" description="Polar residues" evidence="6">
    <location>
        <begin position="661"/>
        <end position="670"/>
    </location>
</feature>
<keyword evidence="5" id="KW-0539">Nucleus</keyword>
<evidence type="ECO:0000256" key="4">
    <source>
        <dbReference type="ARBA" id="ARBA00023204"/>
    </source>
</evidence>
<feature type="compositionally biased region" description="Low complexity" evidence="6">
    <location>
        <begin position="512"/>
        <end position="524"/>
    </location>
</feature>
<dbReference type="InterPro" id="IPR011084">
    <property type="entry name" value="DRMBL"/>
</dbReference>
<keyword evidence="9" id="KW-1185">Reference proteome</keyword>
<gene>
    <name evidence="8" type="ORF">BLNAU_1679</name>
</gene>
<evidence type="ECO:0000256" key="1">
    <source>
        <dbReference type="ARBA" id="ARBA00004123"/>
    </source>
</evidence>
<feature type="compositionally biased region" description="Basic and acidic residues" evidence="6">
    <location>
        <begin position="451"/>
        <end position="460"/>
    </location>
</feature>
<feature type="region of interest" description="Disordered" evidence="6">
    <location>
        <begin position="54"/>
        <end position="84"/>
    </location>
</feature>
<feature type="region of interest" description="Disordered" evidence="6">
    <location>
        <begin position="695"/>
        <end position="720"/>
    </location>
</feature>
<dbReference type="SUPFAM" id="SSF56281">
    <property type="entry name" value="Metallo-hydrolase/oxidoreductase"/>
    <property type="match status" value="1"/>
</dbReference>
<feature type="compositionally biased region" description="Polar residues" evidence="6">
    <location>
        <begin position="65"/>
        <end position="75"/>
    </location>
</feature>
<feature type="region of interest" description="Disordered" evidence="6">
    <location>
        <begin position="417"/>
        <end position="524"/>
    </location>
</feature>
<accession>A0ABQ9YHB1</accession>
<feature type="compositionally biased region" description="Basic and acidic residues" evidence="6">
    <location>
        <begin position="603"/>
        <end position="615"/>
    </location>
</feature>
<comment type="caution">
    <text evidence="8">The sequence shown here is derived from an EMBL/GenBank/DDBJ whole genome shotgun (WGS) entry which is preliminary data.</text>
</comment>
<feature type="region of interest" description="Disordered" evidence="6">
    <location>
        <begin position="654"/>
        <end position="676"/>
    </location>
</feature>
<dbReference type="PANTHER" id="PTHR23240">
    <property type="entry name" value="DNA CROSS-LINK REPAIR PROTEIN PSO2/SNM1-RELATED"/>
    <property type="match status" value="1"/>
</dbReference>
<feature type="compositionally biased region" description="Basic and acidic residues" evidence="6">
    <location>
        <begin position="435"/>
        <end position="444"/>
    </location>
</feature>
<organism evidence="8 9">
    <name type="scientific">Blattamonas nauphoetae</name>
    <dbReference type="NCBI Taxonomy" id="2049346"/>
    <lineage>
        <taxon>Eukaryota</taxon>
        <taxon>Metamonada</taxon>
        <taxon>Preaxostyla</taxon>
        <taxon>Oxymonadida</taxon>
        <taxon>Blattamonas</taxon>
    </lineage>
</organism>
<dbReference type="Proteomes" id="UP001281761">
    <property type="component" value="Unassembled WGS sequence"/>
</dbReference>
<proteinExistence type="inferred from homology"/>
<feature type="compositionally biased region" description="Basic and acidic residues" evidence="6">
    <location>
        <begin position="881"/>
        <end position="895"/>
    </location>
</feature>
<dbReference type="Pfam" id="PF07522">
    <property type="entry name" value="DRMBL"/>
    <property type="match status" value="1"/>
</dbReference>
<dbReference type="Gene3D" id="3.40.50.12650">
    <property type="match status" value="1"/>
</dbReference>
<dbReference type="InterPro" id="IPR036866">
    <property type="entry name" value="RibonucZ/Hydroxyglut_hydro"/>
</dbReference>
<keyword evidence="4" id="KW-0234">DNA repair</keyword>
<feature type="compositionally biased region" description="Basic and acidic residues" evidence="6">
    <location>
        <begin position="733"/>
        <end position="776"/>
    </location>
</feature>
<evidence type="ECO:0000313" key="9">
    <source>
        <dbReference type="Proteomes" id="UP001281761"/>
    </source>
</evidence>
<feature type="compositionally biased region" description="Acidic residues" evidence="6">
    <location>
        <begin position="466"/>
        <end position="475"/>
    </location>
</feature>
<feature type="region of interest" description="Disordered" evidence="6">
    <location>
        <begin position="733"/>
        <end position="793"/>
    </location>
</feature>
<feature type="domain" description="DNA repair metallo-beta-lactamase" evidence="7">
    <location>
        <begin position="564"/>
        <end position="600"/>
    </location>
</feature>
<dbReference type="EMBL" id="JARBJD010000007">
    <property type="protein sequence ID" value="KAK2963146.1"/>
    <property type="molecule type" value="Genomic_DNA"/>
</dbReference>
<comment type="subcellular location">
    <subcellularLocation>
        <location evidence="1">Nucleus</location>
    </subcellularLocation>
</comment>
<evidence type="ECO:0000256" key="5">
    <source>
        <dbReference type="ARBA" id="ARBA00023242"/>
    </source>
</evidence>
<keyword evidence="3" id="KW-0227">DNA damage</keyword>
<evidence type="ECO:0000259" key="7">
    <source>
        <dbReference type="Pfam" id="PF07522"/>
    </source>
</evidence>
<evidence type="ECO:0000256" key="2">
    <source>
        <dbReference type="ARBA" id="ARBA00010304"/>
    </source>
</evidence>
<comment type="similarity">
    <text evidence="2">Belongs to the DNA repair metallo-beta-lactamase (DRMBL) family.</text>
</comment>
<protein>
    <recommendedName>
        <fullName evidence="7">DNA repair metallo-beta-lactamase domain-containing protein</fullName>
    </recommendedName>
</protein>
<feature type="region of interest" description="Disordered" evidence="6">
    <location>
        <begin position="876"/>
        <end position="902"/>
    </location>
</feature>
<evidence type="ECO:0000256" key="6">
    <source>
        <dbReference type="SAM" id="MobiDB-lite"/>
    </source>
</evidence>
<dbReference type="Gene3D" id="3.60.15.10">
    <property type="entry name" value="Ribonuclease Z/Hydroxyacylglutathione hydrolase-like"/>
    <property type="match status" value="1"/>
</dbReference>
<name>A0ABQ9YHB1_9EUKA</name>
<sequence>MKVRPDAVVALPMNTPCYIENTRLTLIDANHCPGAAIFIFEIFDLDVPPEYKYQKNDSFSDDSVQETGESNTSPPSSSQNDSTDFSSFVAAFGSSQPKVNHDPLPARQTTRFTRGTQPVVIMPEPFFTLEPPPFYFSANSDGKQTMPPVARIIVHTGDFRYTPRIGQELRTICGDRGIDELYLDTTYSSPQYLFPTHAQTVYAMTREILQDEMSVLEQMQRGVIQSNGISPLPLIMIGTYTIGKEKFYKEIGHLLQRYSPLVKIGLKRKMHVQTRKAELLKLMGEWDDDLFTEDPSETNIRIVGFQDLSVKGMKDKLDVEMVVRGKEIKEERLSQGLQTPNSDSSDMKLLNAKIAKCERFGVFTGGEKARPYFGYRRVWGVSASGWELKLKGRELPVVTLGMMKEWEQGWEYDTKIKDTKREPNSLLPTMAGVGSEERKTIQKDNEEEDDDWKKEDDEIVYRGSESQEEDNDDDDSKPGTGLTPLLNRTEITTSSPVHPSEDRLSLPRRGHSLPSSSPPSVRSISSAITHSATIPFQSSQSADAVLPPCSSLFIPVVLPNMKTWGASTHFGLAYSEHSSFNELVFFLASHKIGTIIPTVHGEEKKVTKEKEDNRGGRWKASSDTQHPSSVIVRILREGVERLEQERRMVDYVRTQQHRSGTRTQETPTSRINEKSGQDLMDSFLSLGEQTRLTFNSSPHVHPSVKTAASMPLSPPTASQSAFISMQSLRKLGAREKEHKARKREFHEKKEDDTLGEDLSEKSEENAIDFNSRDRSKQQNTDAQMPPLDAKRDEELNTQVVDDQTLFTSSYAHPSLLTYSTSSSSILSSRSPLSSNFQASFGQPSSSFSGFDSTVFEELGMSPKEIARQKHMYFQTQARAKKTGDGSNQEKIEKTKRTSSAKH</sequence>
<reference evidence="8 9" key="1">
    <citation type="journal article" date="2022" name="bioRxiv">
        <title>Genomics of Preaxostyla Flagellates Illuminates Evolutionary Transitions and the Path Towards Mitochondrial Loss.</title>
        <authorList>
            <person name="Novak L.V.F."/>
            <person name="Treitli S.C."/>
            <person name="Pyrih J."/>
            <person name="Halakuc P."/>
            <person name="Pipaliya S.V."/>
            <person name="Vacek V."/>
            <person name="Brzon O."/>
            <person name="Soukal P."/>
            <person name="Eme L."/>
            <person name="Dacks J.B."/>
            <person name="Karnkowska A."/>
            <person name="Elias M."/>
            <person name="Hampl V."/>
        </authorList>
    </citation>
    <scope>NUCLEOTIDE SEQUENCE [LARGE SCALE GENOMIC DNA]</scope>
    <source>
        <strain evidence="8">NAU3</strain>
        <tissue evidence="8">Gut</tissue>
    </source>
</reference>
<feature type="region of interest" description="Disordered" evidence="6">
    <location>
        <begin position="603"/>
        <end position="625"/>
    </location>
</feature>
<dbReference type="PANTHER" id="PTHR23240:SF6">
    <property type="entry name" value="DNA CROSS-LINK REPAIR 1A PROTEIN"/>
    <property type="match status" value="1"/>
</dbReference>
<evidence type="ECO:0000256" key="3">
    <source>
        <dbReference type="ARBA" id="ARBA00022763"/>
    </source>
</evidence>
<evidence type="ECO:0000313" key="8">
    <source>
        <dbReference type="EMBL" id="KAK2963146.1"/>
    </source>
</evidence>